<dbReference type="OrthoDB" id="68483at2759"/>
<keyword evidence="2 3" id="KW-0067">ATP-binding</keyword>
<evidence type="ECO:0000259" key="5">
    <source>
        <dbReference type="PROSITE" id="PS50011"/>
    </source>
</evidence>
<dbReference type="Gene3D" id="1.10.510.10">
    <property type="entry name" value="Transferase(Phosphotransferase) domain 1"/>
    <property type="match status" value="1"/>
</dbReference>
<feature type="region of interest" description="Disordered" evidence="4">
    <location>
        <begin position="846"/>
        <end position="875"/>
    </location>
</feature>
<dbReference type="PANTHER" id="PTHR24346">
    <property type="entry name" value="MAP/MICROTUBULE AFFINITY-REGULATING KINASE"/>
    <property type="match status" value="1"/>
</dbReference>
<dbReference type="GO" id="GO:0035556">
    <property type="term" value="P:intracellular signal transduction"/>
    <property type="evidence" value="ECO:0007669"/>
    <property type="project" value="TreeGrafter"/>
</dbReference>
<dbReference type="GO" id="GO:0005524">
    <property type="term" value="F:ATP binding"/>
    <property type="evidence" value="ECO:0007669"/>
    <property type="project" value="UniProtKB-UniRule"/>
</dbReference>
<keyword evidence="7" id="KW-1185">Reference proteome</keyword>
<keyword evidence="6" id="KW-0418">Kinase</keyword>
<keyword evidence="1 3" id="KW-0547">Nucleotide-binding</keyword>
<dbReference type="InterPro" id="IPR011009">
    <property type="entry name" value="Kinase-like_dom_sf"/>
</dbReference>
<feature type="domain" description="Protein kinase" evidence="5">
    <location>
        <begin position="186"/>
        <end position="449"/>
    </location>
</feature>
<feature type="binding site" evidence="3">
    <location>
        <position position="215"/>
    </location>
    <ligand>
        <name>ATP</name>
        <dbReference type="ChEBI" id="CHEBI:30616"/>
    </ligand>
</feature>
<comment type="caution">
    <text evidence="6">The sequence shown here is derived from an EMBL/GenBank/DDBJ whole genome shotgun (WGS) entry which is preliminary data.</text>
</comment>
<feature type="compositionally biased region" description="Polar residues" evidence="4">
    <location>
        <begin position="846"/>
        <end position="856"/>
    </location>
</feature>
<dbReference type="CDD" id="cd19757">
    <property type="entry name" value="Bbox1"/>
    <property type="match status" value="1"/>
</dbReference>
<dbReference type="AlphaFoldDB" id="S9VFE0"/>
<dbReference type="Gene3D" id="3.80.10.10">
    <property type="entry name" value="Ribonuclease Inhibitor"/>
    <property type="match status" value="1"/>
</dbReference>
<keyword evidence="6" id="KW-0808">Transferase</keyword>
<gene>
    <name evidence="6" type="ORF">STCU_06485</name>
</gene>
<protein>
    <submittedName>
        <fullName evidence="6">Protein kinase</fullName>
    </submittedName>
</protein>
<name>S9VFE0_9TRYP</name>
<evidence type="ECO:0000313" key="6">
    <source>
        <dbReference type="EMBL" id="EPY25771.1"/>
    </source>
</evidence>
<dbReference type="Proteomes" id="UP000015354">
    <property type="component" value="Unassembled WGS sequence"/>
</dbReference>
<reference evidence="6 7" key="1">
    <citation type="journal article" date="2013" name="PLoS ONE">
        <title>Predicting the Proteins of Angomonas deanei, Strigomonas culicis and Their Respective Endosymbionts Reveals New Aspects of the Trypanosomatidae Family.</title>
        <authorList>
            <person name="Motta M.C."/>
            <person name="Martins A.C."/>
            <person name="de Souza S.S."/>
            <person name="Catta-Preta C.M."/>
            <person name="Silva R."/>
            <person name="Klein C.C."/>
            <person name="de Almeida L.G."/>
            <person name="de Lima Cunha O."/>
            <person name="Ciapina L.P."/>
            <person name="Brocchi M."/>
            <person name="Colabardini A.C."/>
            <person name="de Araujo Lima B."/>
            <person name="Machado C.R."/>
            <person name="de Almeida Soares C.M."/>
            <person name="Probst C.M."/>
            <person name="de Menezes C.B."/>
            <person name="Thompson C.E."/>
            <person name="Bartholomeu D.C."/>
            <person name="Gradia D.F."/>
            <person name="Pavoni D.P."/>
            <person name="Grisard E.C."/>
            <person name="Fantinatti-Garboggini F."/>
            <person name="Marchini F.K."/>
            <person name="Rodrigues-Luiz G.F."/>
            <person name="Wagner G."/>
            <person name="Goldman G.H."/>
            <person name="Fietto J.L."/>
            <person name="Elias M.C."/>
            <person name="Goldman M.H."/>
            <person name="Sagot M.F."/>
            <person name="Pereira M."/>
            <person name="Stoco P.H."/>
            <person name="de Mendonca-Neto R.P."/>
            <person name="Teixeira S.M."/>
            <person name="Maciel T.E."/>
            <person name="de Oliveira Mendes T.A."/>
            <person name="Urmenyi T.P."/>
            <person name="de Souza W."/>
            <person name="Schenkman S."/>
            <person name="de Vasconcelos A.T."/>
        </authorList>
    </citation>
    <scope>NUCLEOTIDE SEQUENCE [LARGE SCALE GENOMIC DNA]</scope>
</reference>
<evidence type="ECO:0000256" key="4">
    <source>
        <dbReference type="SAM" id="MobiDB-lite"/>
    </source>
</evidence>
<dbReference type="EMBL" id="ATMH01006485">
    <property type="protein sequence ID" value="EPY25771.1"/>
    <property type="molecule type" value="Genomic_DNA"/>
</dbReference>
<organism evidence="6 7">
    <name type="scientific">Strigomonas culicis</name>
    <dbReference type="NCBI Taxonomy" id="28005"/>
    <lineage>
        <taxon>Eukaryota</taxon>
        <taxon>Discoba</taxon>
        <taxon>Euglenozoa</taxon>
        <taxon>Kinetoplastea</taxon>
        <taxon>Metakinetoplastina</taxon>
        <taxon>Trypanosomatida</taxon>
        <taxon>Trypanosomatidae</taxon>
        <taxon>Strigomonadinae</taxon>
        <taxon>Strigomonas</taxon>
    </lineage>
</organism>
<feature type="region of interest" description="Disordered" evidence="4">
    <location>
        <begin position="1"/>
        <end position="20"/>
    </location>
</feature>
<dbReference type="InterPro" id="IPR000719">
    <property type="entry name" value="Prot_kinase_dom"/>
</dbReference>
<sequence>MQGNRENLGSLHSFTQPKSMDQGTTGGLALFCNKPKECRGCGSAAVAYMCEKCEDWFVCEDCRFDRELMDDHDIRHPIVSLVETHCNSSRTFGGDSYSLMTVDGNTSSLFYDPCSVCGQSIEDTEVVYRCEQCNLIMCERCYKNPANKHEHELRRFKRRARSSNVPETTLVNKSRSSDGNKIINDYVVVKVLGQGSFAKVKLVQHIRTRELFALKILKRKRKQAQSSGIKRSIKTTNVEMDEDDLLREIAVMKFIDHPNVVQLKEVIEDVDSLRVYIIMEYCERGPVHILGRPPLPISQVRKYGSDILRGILHLHSEFLYHRDIKPANCLVDAYDTVKLADFGTCNSRAKADTQQTPAFSTPEQIRGESVIGSVVDSWSFALTLYQMAFGRLPYSTTSLYVLRNELMSPDPVNIGEDGDAQLTDLLRRMLCKDLSRRLMVEAAATHPFFGLEMDSQRNVRRVSKEVQISSPSNQELYKKAAQEVRRGKNLNECFHGVKAIRTLRNKEANYAAEKGVANALEADEEGWLYDLDSNNNSVLELEGVNDRSGVSTASITDFVQQASAGALQPDHTTDRAGPEVLALIRKCVEAKDRKLQLLKLPMGAPPAELSDVAPYVTEMRLSYNGLQRMSLGTFASFSLLKDITITFNKLAVFPEELLQAPRLLRLDLSTNRIADIPPAVARARFLQRLNLHNNLITQVGTGADGRSVLASPCLRHVRLSSNPLRSIPSALDTTNSLELVMDTIPALTEAWDALVQRCMPDNPPALVVWDDYFPERIRDCAYPIWVASSNLALYRVHTLTTCAVQHAVLFQCNDTRFPCGFFPSKDLTTYFIKLAARVSMAIQQTGSNGSNGAASPTRSMGSRGSGTSLGDPAERARHGVAKALRTLPSVVSRSARNQIQSYFFISDNLEDSEGGYKKLCDFIREVLQARESIIFFMTPGSEGKDARDIATGALAEIWNEQTHGTVDQVHG</sequence>
<dbReference type="PANTHER" id="PTHR24346:SF77">
    <property type="entry name" value="SERINE THREONINE PROTEIN KINASE"/>
    <property type="match status" value="1"/>
</dbReference>
<dbReference type="PROSITE" id="PS00108">
    <property type="entry name" value="PROTEIN_KINASE_ST"/>
    <property type="match status" value="1"/>
</dbReference>
<feature type="compositionally biased region" description="Low complexity" evidence="4">
    <location>
        <begin position="857"/>
        <end position="870"/>
    </location>
</feature>
<proteinExistence type="predicted"/>
<dbReference type="PROSITE" id="PS00107">
    <property type="entry name" value="PROTEIN_KINASE_ATP"/>
    <property type="match status" value="1"/>
</dbReference>
<dbReference type="InterPro" id="IPR017441">
    <property type="entry name" value="Protein_kinase_ATP_BS"/>
</dbReference>
<dbReference type="CDD" id="cd14008">
    <property type="entry name" value="STKc_LKB1_CaMKK"/>
    <property type="match status" value="1"/>
</dbReference>
<dbReference type="SUPFAM" id="SSF56112">
    <property type="entry name" value="Protein kinase-like (PK-like)"/>
    <property type="match status" value="1"/>
</dbReference>
<accession>S9VFE0</accession>
<evidence type="ECO:0000256" key="3">
    <source>
        <dbReference type="PROSITE-ProRule" id="PRU10141"/>
    </source>
</evidence>
<dbReference type="GO" id="GO:0005737">
    <property type="term" value="C:cytoplasm"/>
    <property type="evidence" value="ECO:0007669"/>
    <property type="project" value="TreeGrafter"/>
</dbReference>
<dbReference type="SMART" id="SM00220">
    <property type="entry name" value="S_TKc"/>
    <property type="match status" value="1"/>
</dbReference>
<evidence type="ECO:0000256" key="1">
    <source>
        <dbReference type="ARBA" id="ARBA00022741"/>
    </source>
</evidence>
<dbReference type="InterPro" id="IPR032675">
    <property type="entry name" value="LRR_dom_sf"/>
</dbReference>
<dbReference type="SUPFAM" id="SSF52058">
    <property type="entry name" value="L domain-like"/>
    <property type="match status" value="1"/>
</dbReference>
<dbReference type="GO" id="GO:0004674">
    <property type="term" value="F:protein serine/threonine kinase activity"/>
    <property type="evidence" value="ECO:0007669"/>
    <property type="project" value="TreeGrafter"/>
</dbReference>
<evidence type="ECO:0000256" key="2">
    <source>
        <dbReference type="ARBA" id="ARBA00022840"/>
    </source>
</evidence>
<dbReference type="InterPro" id="IPR008271">
    <property type="entry name" value="Ser/Thr_kinase_AS"/>
</dbReference>
<dbReference type="Pfam" id="PF00069">
    <property type="entry name" value="Pkinase"/>
    <property type="match status" value="1"/>
</dbReference>
<dbReference type="PROSITE" id="PS50011">
    <property type="entry name" value="PROTEIN_KINASE_DOM"/>
    <property type="match status" value="1"/>
</dbReference>
<evidence type="ECO:0000313" key="7">
    <source>
        <dbReference type="Proteomes" id="UP000015354"/>
    </source>
</evidence>